<comment type="caution">
    <text evidence="5">The sequence shown here is derived from an EMBL/GenBank/DDBJ whole genome shotgun (WGS) entry which is preliminary data.</text>
</comment>
<feature type="chain" id="PRO_5029650561" evidence="3">
    <location>
        <begin position="22"/>
        <end position="282"/>
    </location>
</feature>
<reference evidence="5" key="1">
    <citation type="submission" date="2020-06" db="EMBL/GenBank/DDBJ databases">
        <title>Draft genome of Bugula neritina, a colonial animal packing powerful symbionts and potential medicines.</title>
        <authorList>
            <person name="Rayko M."/>
        </authorList>
    </citation>
    <scope>NUCLEOTIDE SEQUENCE [LARGE SCALE GENOMIC DNA]</scope>
    <source>
        <strain evidence="5">Kwan_BN1</strain>
    </source>
</reference>
<keyword evidence="1 2" id="KW-0728">SH3 domain</keyword>
<keyword evidence="3" id="KW-0732">Signal</keyword>
<dbReference type="AlphaFoldDB" id="A0A7J7K1A8"/>
<evidence type="ECO:0000256" key="2">
    <source>
        <dbReference type="PROSITE-ProRule" id="PRU00192"/>
    </source>
</evidence>
<dbReference type="Proteomes" id="UP000593567">
    <property type="component" value="Unassembled WGS sequence"/>
</dbReference>
<feature type="signal peptide" evidence="3">
    <location>
        <begin position="1"/>
        <end position="21"/>
    </location>
</feature>
<accession>A0A7J7K1A8</accession>
<dbReference type="InterPro" id="IPR029033">
    <property type="entry name" value="His_PPase_superfam"/>
</dbReference>
<name>A0A7J7K1A8_BUGNE</name>
<gene>
    <name evidence="5" type="ORF">EB796_010318</name>
</gene>
<sequence length="282" mass="32728">MMTHFMIWLMSYMPMLIKLGSLQFQTTSIIESFTYYLICCDHIKYHHQSVVGVLIEPYTRHMHMSLAYRFSDEHQTLIESLASKIDTNAKCNWELRVYSRDIRTPSHELREVTHEYKSLQSDEINLDVGDTILTELDSIHDSIDGWYTGFSLLNGKIGQFPGNYTFKSFSEHKTWTLVKAVPMIGKPPLEKISLYENVPDEQGSLDTPKELSFLVIRHAERVDAVMGKDWVNNCFEASGKEKILKRFNLNMPDQYVKRRSIYDFKSDPPITEIGRLQSTLIG</sequence>
<dbReference type="SUPFAM" id="SSF50044">
    <property type="entry name" value="SH3-domain"/>
    <property type="match status" value="1"/>
</dbReference>
<dbReference type="Gene3D" id="3.40.50.1240">
    <property type="entry name" value="Phosphoglycerate mutase-like"/>
    <property type="match status" value="1"/>
</dbReference>
<dbReference type="Gene3D" id="2.30.30.40">
    <property type="entry name" value="SH3 Domains"/>
    <property type="match status" value="1"/>
</dbReference>
<dbReference type="EMBL" id="VXIV02001608">
    <property type="protein sequence ID" value="KAF6031376.1"/>
    <property type="molecule type" value="Genomic_DNA"/>
</dbReference>
<dbReference type="InterPro" id="IPR001452">
    <property type="entry name" value="SH3_domain"/>
</dbReference>
<dbReference type="PROSITE" id="PS50002">
    <property type="entry name" value="SH3"/>
    <property type="match status" value="1"/>
</dbReference>
<protein>
    <submittedName>
        <fullName evidence="5">UBASH3B</fullName>
    </submittedName>
</protein>
<proteinExistence type="predicted"/>
<keyword evidence="6" id="KW-1185">Reference proteome</keyword>
<evidence type="ECO:0000256" key="3">
    <source>
        <dbReference type="SAM" id="SignalP"/>
    </source>
</evidence>
<evidence type="ECO:0000313" key="5">
    <source>
        <dbReference type="EMBL" id="KAF6031376.1"/>
    </source>
</evidence>
<organism evidence="5 6">
    <name type="scientific">Bugula neritina</name>
    <name type="common">Brown bryozoan</name>
    <name type="synonym">Sertularia neritina</name>
    <dbReference type="NCBI Taxonomy" id="10212"/>
    <lineage>
        <taxon>Eukaryota</taxon>
        <taxon>Metazoa</taxon>
        <taxon>Spiralia</taxon>
        <taxon>Lophotrochozoa</taxon>
        <taxon>Bryozoa</taxon>
        <taxon>Gymnolaemata</taxon>
        <taxon>Cheilostomatida</taxon>
        <taxon>Flustrina</taxon>
        <taxon>Buguloidea</taxon>
        <taxon>Bugulidae</taxon>
        <taxon>Bugula</taxon>
    </lineage>
</organism>
<evidence type="ECO:0000313" key="6">
    <source>
        <dbReference type="Proteomes" id="UP000593567"/>
    </source>
</evidence>
<dbReference type="InterPro" id="IPR036028">
    <property type="entry name" value="SH3-like_dom_sf"/>
</dbReference>
<dbReference type="OrthoDB" id="414418at2759"/>
<evidence type="ECO:0000259" key="4">
    <source>
        <dbReference type="PROSITE" id="PS50002"/>
    </source>
</evidence>
<evidence type="ECO:0000256" key="1">
    <source>
        <dbReference type="ARBA" id="ARBA00022443"/>
    </source>
</evidence>
<feature type="domain" description="SH3" evidence="4">
    <location>
        <begin position="105"/>
        <end position="170"/>
    </location>
</feature>